<dbReference type="Proteomes" id="UP000183567">
    <property type="component" value="Unassembled WGS sequence"/>
</dbReference>
<keyword evidence="5" id="KW-1185">Reference proteome</keyword>
<comment type="similarity">
    <text evidence="1">Belongs to the short-chain dehydrogenases/reductases (SDR) family.</text>
</comment>
<evidence type="ECO:0000313" key="5">
    <source>
        <dbReference type="Proteomes" id="UP000183567"/>
    </source>
</evidence>
<dbReference type="PANTHER" id="PTHR42879:SF2">
    <property type="entry name" value="3-OXOACYL-[ACYL-CARRIER-PROTEIN] REDUCTASE FABG"/>
    <property type="match status" value="1"/>
</dbReference>
<comment type="catalytic activity">
    <reaction evidence="3">
        <text>a (3R)-hydroxyacyl-[ACP] + NADP(+) = a 3-oxoacyl-[ACP] + NADPH + H(+)</text>
        <dbReference type="Rhea" id="RHEA:17397"/>
        <dbReference type="Rhea" id="RHEA-COMP:9916"/>
        <dbReference type="Rhea" id="RHEA-COMP:9945"/>
        <dbReference type="ChEBI" id="CHEBI:15378"/>
        <dbReference type="ChEBI" id="CHEBI:57783"/>
        <dbReference type="ChEBI" id="CHEBI:58349"/>
        <dbReference type="ChEBI" id="CHEBI:78776"/>
        <dbReference type="ChEBI" id="CHEBI:78827"/>
        <dbReference type="EC" id="1.1.1.100"/>
    </reaction>
</comment>
<dbReference type="InterPro" id="IPR050259">
    <property type="entry name" value="SDR"/>
</dbReference>
<evidence type="ECO:0000256" key="1">
    <source>
        <dbReference type="ARBA" id="ARBA00006484"/>
    </source>
</evidence>
<dbReference type="Gene3D" id="3.40.50.720">
    <property type="entry name" value="NAD(P)-binding Rossmann-like Domain"/>
    <property type="match status" value="1"/>
</dbReference>
<evidence type="ECO:0000256" key="2">
    <source>
        <dbReference type="ARBA" id="ARBA00012948"/>
    </source>
</evidence>
<dbReference type="AlphaFoldDB" id="A0A1J8PV10"/>
<comment type="caution">
    <text evidence="4">The sequence shown here is derived from an EMBL/GenBank/DDBJ whole genome shotgun (WGS) entry which is preliminary data.</text>
</comment>
<dbReference type="InterPro" id="IPR036291">
    <property type="entry name" value="NAD(P)-bd_dom_sf"/>
</dbReference>
<dbReference type="Pfam" id="PF00106">
    <property type="entry name" value="adh_short"/>
    <property type="match status" value="1"/>
</dbReference>
<evidence type="ECO:0000256" key="3">
    <source>
        <dbReference type="ARBA" id="ARBA00048508"/>
    </source>
</evidence>
<dbReference type="PANTHER" id="PTHR42879">
    <property type="entry name" value="3-OXOACYL-(ACYL-CARRIER-PROTEIN) REDUCTASE"/>
    <property type="match status" value="1"/>
</dbReference>
<dbReference type="EMBL" id="LVVM01004530">
    <property type="protein sequence ID" value="OJA12709.1"/>
    <property type="molecule type" value="Genomic_DNA"/>
</dbReference>
<dbReference type="OrthoDB" id="498125at2759"/>
<dbReference type="STRING" id="180088.A0A1J8PV10"/>
<evidence type="ECO:0000313" key="4">
    <source>
        <dbReference type="EMBL" id="OJA12709.1"/>
    </source>
</evidence>
<proteinExistence type="inferred from homology"/>
<gene>
    <name evidence="4" type="ORF">AZE42_02866</name>
</gene>
<accession>A0A1J8PV10</accession>
<name>A0A1J8PV10_9AGAM</name>
<dbReference type="SUPFAM" id="SSF51735">
    <property type="entry name" value="NAD(P)-binding Rossmann-fold domains"/>
    <property type="match status" value="1"/>
</dbReference>
<feature type="non-terminal residue" evidence="4">
    <location>
        <position position="75"/>
    </location>
</feature>
<dbReference type="EC" id="1.1.1.100" evidence="2"/>
<reference evidence="4 5" key="1">
    <citation type="submission" date="2016-03" db="EMBL/GenBank/DDBJ databases">
        <title>Comparative genomics of the ectomycorrhizal sister species Rhizopogon vinicolor and Rhizopogon vesiculosus (Basidiomycota: Boletales) reveals a divergence of the mating type B locus.</title>
        <authorList>
            <person name="Mujic A.B."/>
            <person name="Kuo A."/>
            <person name="Tritt A."/>
            <person name="Lipzen A."/>
            <person name="Chen C."/>
            <person name="Johnson J."/>
            <person name="Sharma A."/>
            <person name="Barry K."/>
            <person name="Grigoriev I.V."/>
            <person name="Spatafora J.W."/>
        </authorList>
    </citation>
    <scope>NUCLEOTIDE SEQUENCE [LARGE SCALE GENOMIC DNA]</scope>
    <source>
        <strain evidence="4 5">AM-OR11-056</strain>
    </source>
</reference>
<sequence>MSIPKGVALITGAAQGIGRGIALRLATDGFDIALNDVATKHEQLAAVATEIERLGGKTCVVPADVSEEDQVKQMI</sequence>
<dbReference type="GO" id="GO:0004316">
    <property type="term" value="F:3-oxoacyl-[acyl-carrier-protein] reductase (NADPH) activity"/>
    <property type="evidence" value="ECO:0007669"/>
    <property type="project" value="UniProtKB-EC"/>
</dbReference>
<dbReference type="InterPro" id="IPR002347">
    <property type="entry name" value="SDR_fam"/>
</dbReference>
<organism evidence="4 5">
    <name type="scientific">Rhizopogon vesiculosus</name>
    <dbReference type="NCBI Taxonomy" id="180088"/>
    <lineage>
        <taxon>Eukaryota</taxon>
        <taxon>Fungi</taxon>
        <taxon>Dikarya</taxon>
        <taxon>Basidiomycota</taxon>
        <taxon>Agaricomycotina</taxon>
        <taxon>Agaricomycetes</taxon>
        <taxon>Agaricomycetidae</taxon>
        <taxon>Boletales</taxon>
        <taxon>Suillineae</taxon>
        <taxon>Rhizopogonaceae</taxon>
        <taxon>Rhizopogon</taxon>
    </lineage>
</organism>
<protein>
    <recommendedName>
        <fullName evidence="2">3-oxoacyl-[acyl-carrier-protein] reductase</fullName>
        <ecNumber evidence="2">1.1.1.100</ecNumber>
    </recommendedName>
</protein>